<evidence type="ECO:0000313" key="2">
    <source>
        <dbReference type="EMBL" id="CAI3992618.1"/>
    </source>
</evidence>
<dbReference type="EMBL" id="CAMXCT030001735">
    <property type="protein sequence ID" value="CAL4779930.1"/>
    <property type="molecule type" value="Genomic_DNA"/>
</dbReference>
<evidence type="ECO:0000313" key="3">
    <source>
        <dbReference type="EMBL" id="CAL1145993.1"/>
    </source>
</evidence>
<dbReference type="SUPFAM" id="SSF54236">
    <property type="entry name" value="Ubiquitin-like"/>
    <property type="match status" value="1"/>
</dbReference>
<reference evidence="2" key="1">
    <citation type="submission" date="2022-10" db="EMBL/GenBank/DDBJ databases">
        <authorList>
            <person name="Chen Y."/>
            <person name="Dougan E. K."/>
            <person name="Chan C."/>
            <person name="Rhodes N."/>
            <person name="Thang M."/>
        </authorList>
    </citation>
    <scope>NUCLEOTIDE SEQUENCE</scope>
</reference>
<comment type="caution">
    <text evidence="2">The sequence shown here is derived from an EMBL/GenBank/DDBJ whole genome shotgun (WGS) entry which is preliminary data.</text>
</comment>
<dbReference type="EMBL" id="CAMXCT010001735">
    <property type="protein sequence ID" value="CAI3992618.1"/>
    <property type="molecule type" value="Genomic_DNA"/>
</dbReference>
<dbReference type="EMBL" id="CAMXCT020001735">
    <property type="protein sequence ID" value="CAL1145993.1"/>
    <property type="molecule type" value="Genomic_DNA"/>
</dbReference>
<organism evidence="2">
    <name type="scientific">Cladocopium goreaui</name>
    <dbReference type="NCBI Taxonomy" id="2562237"/>
    <lineage>
        <taxon>Eukaryota</taxon>
        <taxon>Sar</taxon>
        <taxon>Alveolata</taxon>
        <taxon>Dinophyceae</taxon>
        <taxon>Suessiales</taxon>
        <taxon>Symbiodiniaceae</taxon>
        <taxon>Cladocopium</taxon>
    </lineage>
</organism>
<keyword evidence="5" id="KW-1185">Reference proteome</keyword>
<name>A0A9P1CL05_9DINO</name>
<dbReference type="InterPro" id="IPR000626">
    <property type="entry name" value="Ubiquitin-like_dom"/>
</dbReference>
<dbReference type="PROSITE" id="PS50053">
    <property type="entry name" value="UBIQUITIN_2"/>
    <property type="match status" value="1"/>
</dbReference>
<protein>
    <submittedName>
        <fullName evidence="4">Ubiquitin-like domain-containing protein</fullName>
    </submittedName>
</protein>
<gene>
    <name evidence="2" type="ORF">C1SCF055_LOCUS19433</name>
</gene>
<proteinExistence type="predicted"/>
<dbReference type="Proteomes" id="UP001152797">
    <property type="component" value="Unassembled WGS sequence"/>
</dbReference>
<dbReference type="CDD" id="cd17039">
    <property type="entry name" value="Ubl_ubiquitin_like"/>
    <property type="match status" value="1"/>
</dbReference>
<dbReference type="SMART" id="SM00213">
    <property type="entry name" value="UBQ"/>
    <property type="match status" value="1"/>
</dbReference>
<feature type="domain" description="Ubiquitin-like" evidence="1">
    <location>
        <begin position="20"/>
        <end position="89"/>
    </location>
</feature>
<dbReference type="AlphaFoldDB" id="A0A9P1CL05"/>
<accession>A0A9P1CL05</accession>
<dbReference type="Pfam" id="PF00240">
    <property type="entry name" value="ubiquitin"/>
    <property type="match status" value="1"/>
</dbReference>
<evidence type="ECO:0000259" key="1">
    <source>
        <dbReference type="PROSITE" id="PS50053"/>
    </source>
</evidence>
<dbReference type="InterPro" id="IPR029071">
    <property type="entry name" value="Ubiquitin-like_domsf"/>
</dbReference>
<evidence type="ECO:0000313" key="4">
    <source>
        <dbReference type="EMBL" id="CAL4779930.1"/>
    </source>
</evidence>
<dbReference type="OrthoDB" id="428577at2759"/>
<sequence>MEPGGFHDEMVLPERRWNLFKACIRHSGGKNTHLEVSTSDSVKDLKRRLEECFGVLAKDQRLLCRGALMVDERSLGSYELEEDAAVIVLAAQLRLRQDPHTAWPKCRGPGKSASCNAARGFLMVPGTLDQWRPETAGKTNVEEADLFFDSGKSVAPWEILSHDFNLSRSVGPAVRHGAARGD</sequence>
<reference evidence="3" key="2">
    <citation type="submission" date="2024-04" db="EMBL/GenBank/DDBJ databases">
        <authorList>
            <person name="Chen Y."/>
            <person name="Shah S."/>
            <person name="Dougan E. K."/>
            <person name="Thang M."/>
            <person name="Chan C."/>
        </authorList>
    </citation>
    <scope>NUCLEOTIDE SEQUENCE [LARGE SCALE GENOMIC DNA]</scope>
</reference>
<dbReference type="Gene3D" id="3.10.20.90">
    <property type="entry name" value="Phosphatidylinositol 3-kinase Catalytic Subunit, Chain A, domain 1"/>
    <property type="match status" value="1"/>
</dbReference>
<evidence type="ECO:0000313" key="5">
    <source>
        <dbReference type="Proteomes" id="UP001152797"/>
    </source>
</evidence>